<dbReference type="Proteomes" id="UP000636960">
    <property type="component" value="Unassembled WGS sequence"/>
</dbReference>
<sequence>MSVRLRVRFPIDDAQLSELHNTAFKTPGTVRPWARQLEHHALTWIGAFHGPDLIGFVQVAWDGGHHAFLLDTAVHPAWQHQRIGAALVEAATTEARKAGCDWLHVDYEPHLTPFYEQTCGFHPTTAALRRLSPIP</sequence>
<name>A0A919K3P3_9ACTN</name>
<dbReference type="SUPFAM" id="SSF55729">
    <property type="entry name" value="Acyl-CoA N-acyltransferases (Nat)"/>
    <property type="match status" value="1"/>
</dbReference>
<dbReference type="InterPro" id="IPR016181">
    <property type="entry name" value="Acyl_CoA_acyltransferase"/>
</dbReference>
<dbReference type="EMBL" id="BOMV01000065">
    <property type="protein sequence ID" value="GIE98702.1"/>
    <property type="molecule type" value="Genomic_DNA"/>
</dbReference>
<keyword evidence="3" id="KW-1185">Reference proteome</keyword>
<evidence type="ECO:0000259" key="1">
    <source>
        <dbReference type="PROSITE" id="PS51186"/>
    </source>
</evidence>
<dbReference type="GO" id="GO:0016747">
    <property type="term" value="F:acyltransferase activity, transferring groups other than amino-acyl groups"/>
    <property type="evidence" value="ECO:0007669"/>
    <property type="project" value="InterPro"/>
</dbReference>
<evidence type="ECO:0000313" key="2">
    <source>
        <dbReference type="EMBL" id="GIE98702.1"/>
    </source>
</evidence>
<dbReference type="Gene3D" id="3.40.630.30">
    <property type="match status" value="1"/>
</dbReference>
<accession>A0A919K3P3</accession>
<comment type="caution">
    <text evidence="2">The sequence shown here is derived from an EMBL/GenBank/DDBJ whole genome shotgun (WGS) entry which is preliminary data.</text>
</comment>
<dbReference type="PROSITE" id="PS51186">
    <property type="entry name" value="GNAT"/>
    <property type="match status" value="1"/>
</dbReference>
<proteinExistence type="predicted"/>
<dbReference type="AlphaFoldDB" id="A0A919K3P3"/>
<dbReference type="InterPro" id="IPR000182">
    <property type="entry name" value="GNAT_dom"/>
</dbReference>
<evidence type="ECO:0000313" key="3">
    <source>
        <dbReference type="Proteomes" id="UP000636960"/>
    </source>
</evidence>
<organism evidence="2 3">
    <name type="scientific">Paractinoplanes rishiriensis</name>
    <dbReference type="NCBI Taxonomy" id="1050105"/>
    <lineage>
        <taxon>Bacteria</taxon>
        <taxon>Bacillati</taxon>
        <taxon>Actinomycetota</taxon>
        <taxon>Actinomycetes</taxon>
        <taxon>Micromonosporales</taxon>
        <taxon>Micromonosporaceae</taxon>
        <taxon>Paractinoplanes</taxon>
    </lineage>
</organism>
<dbReference type="CDD" id="cd04301">
    <property type="entry name" value="NAT_SF"/>
    <property type="match status" value="1"/>
</dbReference>
<dbReference type="Pfam" id="PF00583">
    <property type="entry name" value="Acetyltransf_1"/>
    <property type="match status" value="1"/>
</dbReference>
<dbReference type="RefSeq" id="WP_203785721.1">
    <property type="nucleotide sequence ID" value="NZ_BOMV01000065.1"/>
</dbReference>
<gene>
    <name evidence="2" type="ORF">Ari01nite_61670</name>
</gene>
<protein>
    <submittedName>
        <fullName evidence="2">N-acetyltransferase</fullName>
    </submittedName>
</protein>
<feature type="domain" description="N-acetyltransferase" evidence="1">
    <location>
        <begin position="3"/>
        <end position="135"/>
    </location>
</feature>
<reference evidence="2" key="1">
    <citation type="submission" date="2021-01" db="EMBL/GenBank/DDBJ databases">
        <title>Whole genome shotgun sequence of Actinoplanes rishiriensis NBRC 108556.</title>
        <authorList>
            <person name="Komaki H."/>
            <person name="Tamura T."/>
        </authorList>
    </citation>
    <scope>NUCLEOTIDE SEQUENCE</scope>
    <source>
        <strain evidence="2">NBRC 108556</strain>
    </source>
</reference>